<dbReference type="RefSeq" id="WP_061064988.1">
    <property type="nucleotide sequence ID" value="NZ_JBNGUD010000008.1"/>
</dbReference>
<name>A0ABN4KT96_VIBHA</name>
<dbReference type="Proteomes" id="UP000067422">
    <property type="component" value="Chromosome 1"/>
</dbReference>
<proteinExistence type="predicted"/>
<gene>
    <name evidence="1" type="ORF">AL538_00415</name>
</gene>
<accession>A0ABN4KT96</accession>
<protein>
    <submittedName>
        <fullName evidence="1">Uncharacterized protein</fullName>
    </submittedName>
</protein>
<sequence length="126" mass="14386">MKNQQFSLLMSEVTQLVHGQTIPIRDGEALVCTYGEWSCRIENGDMVGLAGQFILLVKLDSVIEEEHALKVNGQFELSLDGYIAMPTDNEIFYVRHKPLPTHPQQVLDMLSETITIVRQLTEEKRR</sequence>
<evidence type="ECO:0000313" key="1">
    <source>
        <dbReference type="EMBL" id="AMF96292.1"/>
    </source>
</evidence>
<evidence type="ECO:0000313" key="2">
    <source>
        <dbReference type="Proteomes" id="UP000067422"/>
    </source>
</evidence>
<keyword evidence="2" id="KW-1185">Reference proteome</keyword>
<dbReference type="EMBL" id="CP014038">
    <property type="protein sequence ID" value="AMF96292.1"/>
    <property type="molecule type" value="Genomic_DNA"/>
</dbReference>
<organism evidence="1 2">
    <name type="scientific">Vibrio harveyi</name>
    <name type="common">Beneckea harveyi</name>
    <dbReference type="NCBI Taxonomy" id="669"/>
    <lineage>
        <taxon>Bacteria</taxon>
        <taxon>Pseudomonadati</taxon>
        <taxon>Pseudomonadota</taxon>
        <taxon>Gammaproteobacteria</taxon>
        <taxon>Vibrionales</taxon>
        <taxon>Vibrionaceae</taxon>
        <taxon>Vibrio</taxon>
    </lineage>
</organism>
<reference evidence="1" key="1">
    <citation type="submission" date="2018-01" db="EMBL/GenBank/DDBJ databases">
        <title>FDA dAtabase for Regulatory Grade micrObial Sequences (FDA-ARGOS): Supporting development and validation of Infectious Disease Dx tests.</title>
        <authorList>
            <person name="Hoffmann M."/>
            <person name="Allard M."/>
            <person name="Evans P."/>
            <person name="Brown E."/>
            <person name="Tallon L."/>
            <person name="Sadzewicz L."/>
            <person name="Sengamalay N."/>
            <person name="Ott S."/>
            <person name="Godinez A."/>
            <person name="Nagaraj S."/>
            <person name="Vyas G."/>
            <person name="Aluvathingal J."/>
            <person name="Nadendla S."/>
            <person name="Geyer C."/>
            <person name="Sichtig H."/>
        </authorList>
    </citation>
    <scope>NUCLEOTIDE SEQUENCE</scope>
    <source>
        <strain evidence="1">FDAARGOS_107</strain>
    </source>
</reference>